<keyword evidence="1" id="KW-0677">Repeat</keyword>
<dbReference type="AlphaFoldDB" id="A0A8J6JLK2"/>
<dbReference type="InterPro" id="IPR001119">
    <property type="entry name" value="SLH_dom"/>
</dbReference>
<feature type="domain" description="SLH" evidence="2">
    <location>
        <begin position="115"/>
        <end position="178"/>
    </location>
</feature>
<dbReference type="EMBL" id="JACOPQ010000007">
    <property type="protein sequence ID" value="MBC5737487.1"/>
    <property type="molecule type" value="Genomic_DNA"/>
</dbReference>
<gene>
    <name evidence="3" type="ORF">H8S62_10765</name>
</gene>
<evidence type="ECO:0000313" key="4">
    <source>
        <dbReference type="Proteomes" id="UP000607645"/>
    </source>
</evidence>
<evidence type="ECO:0000256" key="1">
    <source>
        <dbReference type="ARBA" id="ARBA00022737"/>
    </source>
</evidence>
<proteinExistence type="predicted"/>
<accession>A0A8J6JLK2</accession>
<sequence length="448" mass="46536">MAGHWAEEIIDRWSGYGVVQGDQNGNFNPDRPITRGSMATVVVNLLGLSEKPDANPYADLQGGEWYADAVLKCTAAGIMQGDGSKCNAEANVTRQEATVMFTRALNVHFSAAPDLSKFPDGGDVASWAAGAVSAMAERGIITGTGNGTVSPTLNIDRASTMAILDKAISTYADRAGRYEAKPTGITLVRAGGVTITGKARDILVAPGTADGQVKLDNTAVSDTVTVSAPNAKLVTEKGSITSNVEITRDGVSLTGEGTVGTVAVNADHCSICLPGRTVVEVADRAEGTQICGKDIPGGTTYIIGKSSGGGSGSVAPKDPVTQHGTWRDALDSSSVPGDVKQYIRFAYLGEYQGVNFQVIPNVIPVGDGFNTSIFDESRNLWLGTDNGILILTQDGAVNAVITADGKTPEYLKYAKVTMLFSDGGSGAWVLCGDPATEENAVSHIAVVE</sequence>
<feature type="domain" description="SLH" evidence="2">
    <location>
        <begin position="57"/>
        <end position="114"/>
    </location>
</feature>
<reference evidence="3" key="1">
    <citation type="submission" date="2020-08" db="EMBL/GenBank/DDBJ databases">
        <title>Genome public.</title>
        <authorList>
            <person name="Liu C."/>
            <person name="Sun Q."/>
        </authorList>
    </citation>
    <scope>NUCLEOTIDE SEQUENCE</scope>
    <source>
        <strain evidence="3">NSJ-52</strain>
    </source>
</reference>
<dbReference type="Proteomes" id="UP000607645">
    <property type="component" value="Unassembled WGS sequence"/>
</dbReference>
<organism evidence="3 4">
    <name type="scientific">Lawsonibacter faecis</name>
    <dbReference type="NCBI Taxonomy" id="2763052"/>
    <lineage>
        <taxon>Bacteria</taxon>
        <taxon>Bacillati</taxon>
        <taxon>Bacillota</taxon>
        <taxon>Clostridia</taxon>
        <taxon>Eubacteriales</taxon>
        <taxon>Oscillospiraceae</taxon>
        <taxon>Lawsonibacter</taxon>
    </lineage>
</organism>
<dbReference type="PANTHER" id="PTHR43308">
    <property type="entry name" value="OUTER MEMBRANE PROTEIN ALPHA-RELATED"/>
    <property type="match status" value="1"/>
</dbReference>
<keyword evidence="4" id="KW-1185">Reference proteome</keyword>
<dbReference type="InterPro" id="IPR051465">
    <property type="entry name" value="Cell_Envelope_Struct_Comp"/>
</dbReference>
<comment type="caution">
    <text evidence="3">The sequence shown here is derived from an EMBL/GenBank/DDBJ whole genome shotgun (WGS) entry which is preliminary data.</text>
</comment>
<dbReference type="PROSITE" id="PS51272">
    <property type="entry name" value="SLH"/>
    <property type="match status" value="3"/>
</dbReference>
<name>A0A8J6JLK2_9FIRM</name>
<dbReference type="RefSeq" id="WP_173023598.1">
    <property type="nucleotide sequence ID" value="NZ_JACOPQ010000007.1"/>
</dbReference>
<evidence type="ECO:0000313" key="3">
    <source>
        <dbReference type="EMBL" id="MBC5737487.1"/>
    </source>
</evidence>
<dbReference type="Pfam" id="PF00395">
    <property type="entry name" value="SLH"/>
    <property type="match status" value="3"/>
</dbReference>
<evidence type="ECO:0000259" key="2">
    <source>
        <dbReference type="PROSITE" id="PS51272"/>
    </source>
</evidence>
<feature type="domain" description="SLH" evidence="2">
    <location>
        <begin position="1"/>
        <end position="56"/>
    </location>
</feature>
<protein>
    <submittedName>
        <fullName evidence="3">S-layer homology domain-containing protein</fullName>
    </submittedName>
</protein>